<dbReference type="Gene3D" id="3.30.200.20">
    <property type="entry name" value="Phosphorylase Kinase, domain 1"/>
    <property type="match status" value="1"/>
</dbReference>
<keyword evidence="3" id="KW-1185">Reference proteome</keyword>
<dbReference type="EMBL" id="SOFI01000003">
    <property type="protein sequence ID" value="TFB79385.1"/>
    <property type="molecule type" value="Genomic_DNA"/>
</dbReference>
<comment type="caution">
    <text evidence="2">The sequence shown here is derived from an EMBL/GenBank/DDBJ whole genome shotgun (WGS) entry which is preliminary data.</text>
</comment>
<dbReference type="InterPro" id="IPR002575">
    <property type="entry name" value="Aminoglycoside_PTrfase"/>
</dbReference>
<accession>A0A4R8VA24</accession>
<dbReference type="Gene3D" id="3.90.1200.10">
    <property type="match status" value="1"/>
</dbReference>
<proteinExistence type="predicted"/>
<protein>
    <submittedName>
        <fullName evidence="2">Aminoglycoside phosphotransferase family protein</fullName>
    </submittedName>
</protein>
<dbReference type="GO" id="GO:0016740">
    <property type="term" value="F:transferase activity"/>
    <property type="evidence" value="ECO:0007669"/>
    <property type="project" value="UniProtKB-KW"/>
</dbReference>
<dbReference type="InterPro" id="IPR051678">
    <property type="entry name" value="AGP_Transferase"/>
</dbReference>
<dbReference type="Pfam" id="PF01636">
    <property type="entry name" value="APH"/>
    <property type="match status" value="1"/>
</dbReference>
<dbReference type="AlphaFoldDB" id="A0A4R8VA24"/>
<dbReference type="OrthoDB" id="9797603at2"/>
<dbReference type="Proteomes" id="UP000298488">
    <property type="component" value="Unassembled WGS sequence"/>
</dbReference>
<sequence length="291" mass="31951">MDAETDIDVSLVRRLVSAQHPDLLGTIRFFDNGWDNALFRLGDTLLVRLPRREAAAELAMHEQRWLPEIAQRLDVAVPVPKRVGHPDIGFPWHWSIVPWFDGTTAASASRSDLGRLASDLARFVGQLHTPAPTDAPISPVRGVPLSRRDESMQARFDRGSLPRSAELAALWSRLVATPAWSGPPLWLHGDLHPMNLVLDTTGRLSAVIDFGDVCGGDPATDLAVAWLAFDPAERLAFRALVDTDAGYDEHTWQRARGWALVLASAILHGSAHDSPMIAFANHALAQVLLEE</sequence>
<evidence type="ECO:0000313" key="3">
    <source>
        <dbReference type="Proteomes" id="UP000298488"/>
    </source>
</evidence>
<dbReference type="PANTHER" id="PTHR21310">
    <property type="entry name" value="AMINOGLYCOSIDE PHOSPHOTRANSFERASE-RELATED-RELATED"/>
    <property type="match status" value="1"/>
</dbReference>
<reference evidence="2 3" key="1">
    <citation type="submission" date="2019-03" db="EMBL/GenBank/DDBJ databases">
        <title>Genomics of glacier-inhabiting Cryobacterium strains.</title>
        <authorList>
            <person name="Liu Q."/>
            <person name="Xin Y.-H."/>
        </authorList>
    </citation>
    <scope>NUCLEOTIDE SEQUENCE [LARGE SCALE GENOMIC DNA]</scope>
    <source>
        <strain evidence="2 3">CGMCC 1.10440</strain>
    </source>
</reference>
<dbReference type="RefSeq" id="WP_104095259.1">
    <property type="nucleotide sequence ID" value="NZ_JACHBP010000001.1"/>
</dbReference>
<organism evidence="2 3">
    <name type="scientific">Terrimesophilobacter mesophilus</name>
    <dbReference type="NCBI Taxonomy" id="433647"/>
    <lineage>
        <taxon>Bacteria</taxon>
        <taxon>Bacillati</taxon>
        <taxon>Actinomycetota</taxon>
        <taxon>Actinomycetes</taxon>
        <taxon>Micrococcales</taxon>
        <taxon>Microbacteriaceae</taxon>
        <taxon>Terrimesophilobacter</taxon>
    </lineage>
</organism>
<evidence type="ECO:0000313" key="2">
    <source>
        <dbReference type="EMBL" id="TFB79385.1"/>
    </source>
</evidence>
<dbReference type="CDD" id="cd05155">
    <property type="entry name" value="APH_ChoK_like_1"/>
    <property type="match status" value="1"/>
</dbReference>
<evidence type="ECO:0000259" key="1">
    <source>
        <dbReference type="Pfam" id="PF01636"/>
    </source>
</evidence>
<name>A0A4R8VA24_9MICO</name>
<keyword evidence="2" id="KW-0808">Transferase</keyword>
<feature type="domain" description="Aminoglycoside phosphotransferase" evidence="1">
    <location>
        <begin position="26"/>
        <end position="258"/>
    </location>
</feature>
<dbReference type="SUPFAM" id="SSF56112">
    <property type="entry name" value="Protein kinase-like (PK-like)"/>
    <property type="match status" value="1"/>
</dbReference>
<gene>
    <name evidence="2" type="ORF">E3N84_04550</name>
</gene>
<dbReference type="PANTHER" id="PTHR21310:SF42">
    <property type="entry name" value="BIFUNCTIONAL AAC_APH"/>
    <property type="match status" value="1"/>
</dbReference>
<dbReference type="InterPro" id="IPR011009">
    <property type="entry name" value="Kinase-like_dom_sf"/>
</dbReference>